<feature type="region of interest" description="Disordered" evidence="1">
    <location>
        <begin position="309"/>
        <end position="332"/>
    </location>
</feature>
<proteinExistence type="predicted"/>
<dbReference type="Proteomes" id="UP000198372">
    <property type="component" value="Unassembled WGS sequence"/>
</dbReference>
<feature type="compositionally biased region" description="Low complexity" evidence="1">
    <location>
        <begin position="190"/>
        <end position="206"/>
    </location>
</feature>
<organism evidence="3 4">
    <name type="scientific">Microbotryum intermedium</name>
    <dbReference type="NCBI Taxonomy" id="269621"/>
    <lineage>
        <taxon>Eukaryota</taxon>
        <taxon>Fungi</taxon>
        <taxon>Dikarya</taxon>
        <taxon>Basidiomycota</taxon>
        <taxon>Pucciniomycotina</taxon>
        <taxon>Microbotryomycetes</taxon>
        <taxon>Microbotryales</taxon>
        <taxon>Microbotryaceae</taxon>
        <taxon>Microbotryum</taxon>
    </lineage>
</organism>
<feature type="compositionally biased region" description="Basic and acidic residues" evidence="1">
    <location>
        <begin position="218"/>
        <end position="229"/>
    </location>
</feature>
<evidence type="ECO:0000256" key="1">
    <source>
        <dbReference type="SAM" id="MobiDB-lite"/>
    </source>
</evidence>
<evidence type="ECO:0000313" key="4">
    <source>
        <dbReference type="Proteomes" id="UP000198372"/>
    </source>
</evidence>
<dbReference type="SUPFAM" id="SSF57701">
    <property type="entry name" value="Zn2/Cys6 DNA-binding domain"/>
    <property type="match status" value="1"/>
</dbReference>
<dbReference type="InterPro" id="IPR036864">
    <property type="entry name" value="Zn2-C6_fun-type_DNA-bd_sf"/>
</dbReference>
<feature type="domain" description="Zn(2)-C6 fungal-type" evidence="2">
    <location>
        <begin position="30"/>
        <end position="69"/>
    </location>
</feature>
<name>A0A238FEW2_9BASI</name>
<dbReference type="EMBL" id="FMSP01000005">
    <property type="protein sequence ID" value="SCV70533.1"/>
    <property type="molecule type" value="Genomic_DNA"/>
</dbReference>
<reference evidence="4" key="1">
    <citation type="submission" date="2016-09" db="EMBL/GenBank/DDBJ databases">
        <authorList>
            <person name="Jeantristanb JTB J.-T."/>
            <person name="Ricardo R."/>
        </authorList>
    </citation>
    <scope>NUCLEOTIDE SEQUENCE [LARGE SCALE GENOMIC DNA]</scope>
</reference>
<dbReference type="SMART" id="SM00066">
    <property type="entry name" value="GAL4"/>
    <property type="match status" value="1"/>
</dbReference>
<dbReference type="Gene3D" id="4.10.240.10">
    <property type="entry name" value="Zn(2)-C6 fungal-type DNA-binding domain"/>
    <property type="match status" value="1"/>
</dbReference>
<accession>A0A238FEW2</accession>
<feature type="compositionally biased region" description="Low complexity" evidence="1">
    <location>
        <begin position="309"/>
        <end position="321"/>
    </location>
</feature>
<dbReference type="GO" id="GO:0008270">
    <property type="term" value="F:zinc ion binding"/>
    <property type="evidence" value="ECO:0007669"/>
    <property type="project" value="InterPro"/>
</dbReference>
<dbReference type="InterPro" id="IPR001138">
    <property type="entry name" value="Zn2Cys6_DnaBD"/>
</dbReference>
<feature type="region of interest" description="Disordered" evidence="1">
    <location>
        <begin position="111"/>
        <end position="249"/>
    </location>
</feature>
<dbReference type="GO" id="GO:0000981">
    <property type="term" value="F:DNA-binding transcription factor activity, RNA polymerase II-specific"/>
    <property type="evidence" value="ECO:0007669"/>
    <property type="project" value="InterPro"/>
</dbReference>
<evidence type="ECO:0000313" key="3">
    <source>
        <dbReference type="EMBL" id="SCV70533.1"/>
    </source>
</evidence>
<feature type="compositionally biased region" description="Basic and acidic residues" evidence="1">
    <location>
        <begin position="128"/>
        <end position="148"/>
    </location>
</feature>
<dbReference type="OrthoDB" id="2536103at2759"/>
<keyword evidence="4" id="KW-1185">Reference proteome</keyword>
<dbReference type="AlphaFoldDB" id="A0A238FEW2"/>
<dbReference type="CDD" id="cd00067">
    <property type="entry name" value="GAL4"/>
    <property type="match status" value="1"/>
</dbReference>
<dbReference type="PROSITE" id="PS50048">
    <property type="entry name" value="ZN2_CY6_FUNGAL_2"/>
    <property type="match status" value="1"/>
</dbReference>
<evidence type="ECO:0000259" key="2">
    <source>
        <dbReference type="PROSITE" id="PS50048"/>
    </source>
</evidence>
<sequence>MPQPQRKSISNLTINPKKRKRIARTSRETSCECCRRRKLKCTSARPACSICIRSAQLHGLDPNDAVCHYSIDSIHTIEYDRTVDQALKQGCCVVDRELKQQLANAISQLSDKQRRGELGPVHSKKKKKLDEKSSSSELEKGCALETAREQISAPRRSMRSLPSPGFALTVSTEPLLTPCKSSPSPPDGTPSPESSPTASSPLSSLTDETPLNTQEAYPDNREDSNRGCQEEATNPKIKSEPANELTASASKWSGPIPAALSPSSAASPPSSGGAISTEVCSILASLDSRQLKEIEEAILGIEVSLSSMPAASSPSPSVNASQGGGSYETETELAEFDLDGQWKPPLLLSEEFWLPGPLRKEELCDWRVLAEYDLTL</sequence>
<protein>
    <submittedName>
        <fullName evidence="3">BQ2448_1927 protein</fullName>
    </submittedName>
</protein>
<gene>
    <name evidence="3" type="ORF">BQ2448_1927</name>
</gene>